<proteinExistence type="inferred from homology"/>
<dbReference type="KEGG" id="dbk:DGMP_30340"/>
<dbReference type="Pfam" id="PF00491">
    <property type="entry name" value="Arginase"/>
    <property type="match status" value="1"/>
</dbReference>
<protein>
    <recommendedName>
        <fullName evidence="4">Arginase</fullName>
    </recommendedName>
</protein>
<gene>
    <name evidence="2" type="ORF">DGMP_30340</name>
</gene>
<comment type="similarity">
    <text evidence="1">Belongs to the arginase family.</text>
</comment>
<evidence type="ECO:0000256" key="1">
    <source>
        <dbReference type="PROSITE-ProRule" id="PRU00742"/>
    </source>
</evidence>
<reference evidence="2" key="1">
    <citation type="submission" date="2020-09" db="EMBL/GenBank/DDBJ databases">
        <title>Desulfogranum mesoprofundum gen. nov., sp. nov., a novel mesophilic, sulfate-reducing chemolithoautotroph isolated from a deep-sea hydrothermal vent chimney in the Suiyo Seamount.</title>
        <authorList>
            <person name="Hashimoto Y."/>
            <person name="Nakagawa S."/>
        </authorList>
    </citation>
    <scope>NUCLEOTIDE SEQUENCE</scope>
    <source>
        <strain evidence="2">KT2</strain>
    </source>
</reference>
<name>A0A8D5FKN0_9BACT</name>
<accession>A0A8D5FKN0</accession>
<dbReference type="PROSITE" id="PS51409">
    <property type="entry name" value="ARGINASE_2"/>
    <property type="match status" value="1"/>
</dbReference>
<dbReference type="AlphaFoldDB" id="A0A8D5FKN0"/>
<evidence type="ECO:0000313" key="3">
    <source>
        <dbReference type="Proteomes" id="UP000826725"/>
    </source>
</evidence>
<evidence type="ECO:0008006" key="4">
    <source>
        <dbReference type="Google" id="ProtNLM"/>
    </source>
</evidence>
<dbReference type="RefSeq" id="WP_268907451.1">
    <property type="nucleotide sequence ID" value="NZ_AP024086.1"/>
</dbReference>
<dbReference type="InterPro" id="IPR006035">
    <property type="entry name" value="Ureohydrolase"/>
</dbReference>
<dbReference type="EMBL" id="AP024086">
    <property type="protein sequence ID" value="BCL62341.1"/>
    <property type="molecule type" value="Genomic_DNA"/>
</dbReference>
<organism evidence="2 3">
    <name type="scientific">Desulfomarina profundi</name>
    <dbReference type="NCBI Taxonomy" id="2772557"/>
    <lineage>
        <taxon>Bacteria</taxon>
        <taxon>Pseudomonadati</taxon>
        <taxon>Thermodesulfobacteriota</taxon>
        <taxon>Desulfobulbia</taxon>
        <taxon>Desulfobulbales</taxon>
        <taxon>Desulfobulbaceae</taxon>
        <taxon>Desulfomarina</taxon>
    </lineage>
</organism>
<dbReference type="Proteomes" id="UP000826725">
    <property type="component" value="Chromosome"/>
</dbReference>
<dbReference type="GO" id="GO:0046872">
    <property type="term" value="F:metal ion binding"/>
    <property type="evidence" value="ECO:0007669"/>
    <property type="project" value="InterPro"/>
</dbReference>
<sequence>MKKKTIRIIGVPMDLGQNHRGVDMGPSAIRYADLAGSLNALGYKTADCGDITIPGHYALTNTSLKERLPLIGNACRTAYELGKKAIKRGKLPSFWEATILPQSVRWVASPMKRTWD</sequence>
<keyword evidence="3" id="KW-1185">Reference proteome</keyword>
<evidence type="ECO:0000313" key="2">
    <source>
        <dbReference type="EMBL" id="BCL62341.1"/>
    </source>
</evidence>